<dbReference type="Proteomes" id="UP001630969">
    <property type="component" value="Unassembled WGS sequence"/>
</dbReference>
<dbReference type="InterPro" id="IPR052155">
    <property type="entry name" value="Biofilm_reg_signaling"/>
</dbReference>
<gene>
    <name evidence="3" type="ORF">ACEUDJ_01600</name>
</gene>
<feature type="transmembrane region" description="Helical" evidence="1">
    <location>
        <begin position="171"/>
        <end position="192"/>
    </location>
</feature>
<evidence type="ECO:0000313" key="3">
    <source>
        <dbReference type="EMBL" id="MFM4891584.1"/>
    </source>
</evidence>
<evidence type="ECO:0000313" key="4">
    <source>
        <dbReference type="Proteomes" id="UP001630969"/>
    </source>
</evidence>
<keyword evidence="1" id="KW-1133">Transmembrane helix</keyword>
<dbReference type="EC" id="2.7.7.65" evidence="3"/>
<organism evidence="3 4">
    <name type="scientific">Aeromonas bivalvium</name>
    <dbReference type="NCBI Taxonomy" id="440079"/>
    <lineage>
        <taxon>Bacteria</taxon>
        <taxon>Pseudomonadati</taxon>
        <taxon>Pseudomonadota</taxon>
        <taxon>Gammaproteobacteria</taxon>
        <taxon>Aeromonadales</taxon>
        <taxon>Aeromonadaceae</taxon>
        <taxon>Aeromonas</taxon>
    </lineage>
</organism>
<reference evidence="3 4" key="1">
    <citation type="submission" date="2024-09" db="EMBL/GenBank/DDBJ databases">
        <title>Aeromonas strains Genome sequencing and assembly.</title>
        <authorList>
            <person name="Hu X."/>
            <person name="Tang B."/>
        </authorList>
    </citation>
    <scope>NUCLEOTIDE SEQUENCE [LARGE SCALE GENOMIC DNA]</scope>
    <source>
        <strain evidence="3 4">NB23SCDHY001</strain>
    </source>
</reference>
<feature type="domain" description="GGDEF" evidence="2">
    <location>
        <begin position="228"/>
        <end position="358"/>
    </location>
</feature>
<dbReference type="Gene3D" id="3.30.70.270">
    <property type="match status" value="1"/>
</dbReference>
<evidence type="ECO:0000256" key="1">
    <source>
        <dbReference type="SAM" id="Phobius"/>
    </source>
</evidence>
<dbReference type="GeneID" id="97218753"/>
<dbReference type="RefSeq" id="WP_408787671.1">
    <property type="nucleotide sequence ID" value="NZ_JBGXBU010000001.1"/>
</dbReference>
<keyword evidence="3" id="KW-0548">Nucleotidyltransferase</keyword>
<dbReference type="NCBIfam" id="TIGR00254">
    <property type="entry name" value="GGDEF"/>
    <property type="match status" value="1"/>
</dbReference>
<dbReference type="PROSITE" id="PS50887">
    <property type="entry name" value="GGDEF"/>
    <property type="match status" value="1"/>
</dbReference>
<dbReference type="EMBL" id="JBGXBU010000001">
    <property type="protein sequence ID" value="MFM4891584.1"/>
    <property type="molecule type" value="Genomic_DNA"/>
</dbReference>
<proteinExistence type="predicted"/>
<comment type="caution">
    <text evidence="3">The sequence shown here is derived from an EMBL/GenBank/DDBJ whole genome shotgun (WGS) entry which is preliminary data.</text>
</comment>
<keyword evidence="1" id="KW-0812">Transmembrane</keyword>
<dbReference type="Pfam" id="PF00990">
    <property type="entry name" value="GGDEF"/>
    <property type="match status" value="1"/>
</dbReference>
<dbReference type="PANTHER" id="PTHR44757:SF2">
    <property type="entry name" value="BIOFILM ARCHITECTURE MAINTENANCE PROTEIN MBAA"/>
    <property type="match status" value="1"/>
</dbReference>
<evidence type="ECO:0000259" key="2">
    <source>
        <dbReference type="PROSITE" id="PS50887"/>
    </source>
</evidence>
<dbReference type="GO" id="GO:0052621">
    <property type="term" value="F:diguanylate cyclase activity"/>
    <property type="evidence" value="ECO:0007669"/>
    <property type="project" value="UniProtKB-EC"/>
</dbReference>
<name>A0ABW9GM37_9GAMM</name>
<dbReference type="InterPro" id="IPR043128">
    <property type="entry name" value="Rev_trsase/Diguanyl_cyclase"/>
</dbReference>
<dbReference type="PANTHER" id="PTHR44757">
    <property type="entry name" value="DIGUANYLATE CYCLASE DGCP"/>
    <property type="match status" value="1"/>
</dbReference>
<keyword evidence="1" id="KW-0472">Membrane</keyword>
<keyword evidence="4" id="KW-1185">Reference proteome</keyword>
<dbReference type="SUPFAM" id="SSF55073">
    <property type="entry name" value="Nucleotide cyclase"/>
    <property type="match status" value="1"/>
</dbReference>
<accession>A0ABW9GM37</accession>
<keyword evidence="3" id="KW-0808">Transferase</keyword>
<dbReference type="CDD" id="cd01949">
    <property type="entry name" value="GGDEF"/>
    <property type="match status" value="1"/>
</dbReference>
<dbReference type="InterPro" id="IPR000160">
    <property type="entry name" value="GGDEF_dom"/>
</dbReference>
<sequence length="559" mass="62829">MRRRALQNALLIGVCLLFIGSSVWGLMLQQKHERLVDYFYRGSHWNIHQLLLDSQRFLYELKLYRGGVGSMEALSLEYDLFWNRIDIFLVSEETRVVRGQLGLAEIANELFDELKSIEPQMDAGTLLEGPELDRLQRRLGAASKRLEQVSRVVLTGEEREASVTEIRRNMLLLQVWQLTLLVAGVLLVGALVRANMLNRRQARTDPLTRLGNRLALHEQLDLCLGRGGLVALVILDLKRFKQVNDQLGYQVGDRLLQVVADKLTRWPHGHAFRLGGDEFACVIEDCPDAHACRSRAEELLALLAFDFRTRESSFQLRCRLGLALTEEGDTRDSLIDHTILALNQAKGGQQGDLVQFSLAMLGQLQQRHQQVWRLQRWLEQGSAMPLAIHLEPMVAAHHSPLAMRLTLSWHNGESCPLAWLEESGLLEEVMAHVLAQAYTMTPLPLLLGMSKPQLARLLRSTLIHLASGRIIVGLPFLAKEDPELKALVLRADLMLALEEVGSATMSLARGGWPLVYWTPCRTSEEEAAALQPLVQALGLTTLWPARLREVTRPASGLQA</sequence>
<dbReference type="SMART" id="SM00267">
    <property type="entry name" value="GGDEF"/>
    <property type="match status" value="1"/>
</dbReference>
<protein>
    <submittedName>
        <fullName evidence="3">Diguanylate cyclase domain-containing protein</fullName>
        <ecNumber evidence="3">2.7.7.65</ecNumber>
    </submittedName>
</protein>
<dbReference type="InterPro" id="IPR029787">
    <property type="entry name" value="Nucleotide_cyclase"/>
</dbReference>